<organism evidence="9 10">
    <name type="scientific">Parastrongyloides trichosuri</name>
    <name type="common">Possum-specific nematode worm</name>
    <dbReference type="NCBI Taxonomy" id="131310"/>
    <lineage>
        <taxon>Eukaryota</taxon>
        <taxon>Metazoa</taxon>
        <taxon>Ecdysozoa</taxon>
        <taxon>Nematoda</taxon>
        <taxon>Chromadorea</taxon>
        <taxon>Rhabditida</taxon>
        <taxon>Tylenchina</taxon>
        <taxon>Panagrolaimomorpha</taxon>
        <taxon>Strongyloidoidea</taxon>
        <taxon>Strongyloididae</taxon>
        <taxon>Parastrongyloides</taxon>
    </lineage>
</organism>
<sequence length="589" mass="67447">MLEYLIDETSIRIWNEAITEVRLNFNKSCSQYEAWQIVCFTLSAILFIQWLTIILTSDFSGLGKQIMRNLPFLWEYYDKKREYTKERVQQVLLALDQKKEFYRFLPDRGISAEEIIREARDYLDMAQKKYTVDGKYINFIYGDHDEEQKELNKELLEMYFNSDALYPEMFPAIRKMEAEAVRIMCSMFHGGVKSCGAVTTSVSEAIFLACLSYKRRALEKNISEPAILLGIRAHAAFDKAAEILNMKVIRVPCDEFDSMDVGIMKRLISPEVCMIVVSAPNYVSGSMDQVEKIAKIVSRNSIPLHVDASFGGFILPFLEQCDYPPMNFDFALTAVTSISVDASRYGGALVGSSCILYRDKRYMEHQCFGKQDWSCGVYTAATMSENRGGFRIATIWSSLIYNGRYGYVEKAQKILDLTRFLRIELEKLDYIKIVGAPLLCVVSFTSDKVDLYKVADRMKNDGWYLDLIQKPKGIRFCISVNADQKAVVSQFVEELDKACQYIMDNTRPMVREDDSTREKTVFYGLSTPIDCCELSDELSQIYLDSYYATPNLNSHLIPQGKVTRTLSIDGRKMSSIITHIVRSSTQNLT</sequence>
<dbReference type="AlphaFoldDB" id="A0A0N4ZBK4"/>
<dbReference type="Gene3D" id="3.40.640.10">
    <property type="entry name" value="Type I PLP-dependent aspartate aminotransferase-like (Major domain)"/>
    <property type="match status" value="1"/>
</dbReference>
<keyword evidence="9" id="KW-1185">Reference proteome</keyword>
<dbReference type="SUPFAM" id="SSF53383">
    <property type="entry name" value="PLP-dependent transferases"/>
    <property type="match status" value="1"/>
</dbReference>
<keyword evidence="3 7" id="KW-0456">Lyase</keyword>
<dbReference type="GO" id="GO:0008117">
    <property type="term" value="F:sphinganine-1-phosphate aldolase activity"/>
    <property type="evidence" value="ECO:0007669"/>
    <property type="project" value="UniProtKB-EC"/>
</dbReference>
<dbReference type="InterPro" id="IPR002129">
    <property type="entry name" value="PyrdxlP-dep_de-COase"/>
</dbReference>
<dbReference type="WBParaSite" id="PTRK_0000491500.1">
    <property type="protein sequence ID" value="PTRK_0000491500.1"/>
    <property type="gene ID" value="PTRK_0000491500"/>
</dbReference>
<evidence type="ECO:0000256" key="7">
    <source>
        <dbReference type="RuleBase" id="RU000382"/>
    </source>
</evidence>
<dbReference type="STRING" id="131310.A0A0N4ZBK4"/>
<comment type="cofactor">
    <cofactor evidence="1 7">
        <name>pyridoxal 5'-phosphate</name>
        <dbReference type="ChEBI" id="CHEBI:597326"/>
    </cofactor>
</comment>
<name>A0A0N4ZBK4_PARTI</name>
<evidence type="ECO:0000256" key="2">
    <source>
        <dbReference type="ARBA" id="ARBA00022898"/>
    </source>
</evidence>
<keyword evidence="8" id="KW-1133">Transmembrane helix</keyword>
<evidence type="ECO:0000313" key="10">
    <source>
        <dbReference type="WBParaSite" id="PTRK_0000491500.1"/>
    </source>
</evidence>
<evidence type="ECO:0000256" key="5">
    <source>
        <dbReference type="ARBA" id="ARBA00038965"/>
    </source>
</evidence>
<keyword evidence="2 7" id="KW-0663">Pyridoxal phosphate</keyword>
<dbReference type="PANTHER" id="PTHR42735">
    <property type="match status" value="1"/>
</dbReference>
<dbReference type="GO" id="GO:0030149">
    <property type="term" value="P:sphingolipid catabolic process"/>
    <property type="evidence" value="ECO:0007669"/>
    <property type="project" value="TreeGrafter"/>
</dbReference>
<dbReference type="GO" id="GO:0030170">
    <property type="term" value="F:pyridoxal phosphate binding"/>
    <property type="evidence" value="ECO:0007669"/>
    <property type="project" value="InterPro"/>
</dbReference>
<dbReference type="Gene3D" id="6.10.140.2150">
    <property type="match status" value="1"/>
</dbReference>
<evidence type="ECO:0000313" key="9">
    <source>
        <dbReference type="Proteomes" id="UP000038045"/>
    </source>
</evidence>
<comment type="similarity">
    <text evidence="4">Belongs to the group II decarboxylase family. Sphingosine-1-phosphate lyase subfamily.</text>
</comment>
<reference evidence="10" key="1">
    <citation type="submission" date="2017-02" db="UniProtKB">
        <authorList>
            <consortium name="WormBaseParasite"/>
        </authorList>
    </citation>
    <scope>IDENTIFICATION</scope>
</reference>
<keyword evidence="8" id="KW-0812">Transmembrane</keyword>
<dbReference type="PANTHER" id="PTHR42735:SF6">
    <property type="entry name" value="SPHINGOSINE-1-PHOSPHATE LYASE 1"/>
    <property type="match status" value="1"/>
</dbReference>
<dbReference type="EC" id="4.1.2.27" evidence="5"/>
<dbReference type="Gene3D" id="3.90.1150.10">
    <property type="entry name" value="Aspartate Aminotransferase, domain 1"/>
    <property type="match status" value="1"/>
</dbReference>
<feature type="transmembrane region" description="Helical" evidence="8">
    <location>
        <begin position="34"/>
        <end position="55"/>
    </location>
</feature>
<evidence type="ECO:0000256" key="8">
    <source>
        <dbReference type="SAM" id="Phobius"/>
    </source>
</evidence>
<evidence type="ECO:0000256" key="4">
    <source>
        <dbReference type="ARBA" id="ARBA00038302"/>
    </source>
</evidence>
<dbReference type="Proteomes" id="UP000038045">
    <property type="component" value="Unplaced"/>
</dbReference>
<dbReference type="Pfam" id="PF00282">
    <property type="entry name" value="Pyridoxal_deC"/>
    <property type="match status" value="1"/>
</dbReference>
<dbReference type="InterPro" id="IPR015422">
    <property type="entry name" value="PyrdxlP-dep_Trfase_small"/>
</dbReference>
<dbReference type="InterPro" id="IPR015421">
    <property type="entry name" value="PyrdxlP-dep_Trfase_major"/>
</dbReference>
<accession>A0A0N4ZBK4</accession>
<dbReference type="GO" id="GO:0005783">
    <property type="term" value="C:endoplasmic reticulum"/>
    <property type="evidence" value="ECO:0007669"/>
    <property type="project" value="TreeGrafter"/>
</dbReference>
<dbReference type="GO" id="GO:0016020">
    <property type="term" value="C:membrane"/>
    <property type="evidence" value="ECO:0007669"/>
    <property type="project" value="GOC"/>
</dbReference>
<keyword evidence="8" id="KW-0472">Membrane</keyword>
<evidence type="ECO:0000256" key="3">
    <source>
        <dbReference type="ARBA" id="ARBA00023239"/>
    </source>
</evidence>
<dbReference type="InterPro" id="IPR050477">
    <property type="entry name" value="GrpII_AminoAcid_Decarb"/>
</dbReference>
<protein>
    <recommendedName>
        <fullName evidence="5">sphinganine-1-phosphate aldolase</fullName>
        <ecNumber evidence="5">4.1.2.27</ecNumber>
    </recommendedName>
    <alternativeName>
        <fullName evidence="6">Sphingosine-1-phosphate aldolase</fullName>
    </alternativeName>
</protein>
<evidence type="ECO:0000256" key="1">
    <source>
        <dbReference type="ARBA" id="ARBA00001933"/>
    </source>
</evidence>
<dbReference type="GO" id="GO:0019752">
    <property type="term" value="P:carboxylic acid metabolic process"/>
    <property type="evidence" value="ECO:0007669"/>
    <property type="project" value="InterPro"/>
</dbReference>
<dbReference type="InterPro" id="IPR015424">
    <property type="entry name" value="PyrdxlP-dep_Trfase"/>
</dbReference>
<proteinExistence type="inferred from homology"/>
<evidence type="ECO:0000256" key="6">
    <source>
        <dbReference type="ARBA" id="ARBA00042568"/>
    </source>
</evidence>